<organism evidence="2 3">
    <name type="scientific">Virgibacillus indicus</name>
    <dbReference type="NCBI Taxonomy" id="2024554"/>
    <lineage>
        <taxon>Bacteria</taxon>
        <taxon>Bacillati</taxon>
        <taxon>Bacillota</taxon>
        <taxon>Bacilli</taxon>
        <taxon>Bacillales</taxon>
        <taxon>Bacillaceae</taxon>
        <taxon>Virgibacillus</taxon>
    </lineage>
</organism>
<reference evidence="2 3" key="1">
    <citation type="submission" date="2017-08" db="EMBL/GenBank/DDBJ databases">
        <title>Virgibacillus indicus sp. nov. and Virgibacillus profoundi sp. nov, two moderately halophilic bacteria isolated from marine sediment by using the Microfluidic Streak Plate.</title>
        <authorList>
            <person name="Xu B."/>
            <person name="Hu B."/>
            <person name="Wang J."/>
            <person name="Zhu Y."/>
            <person name="Huang L."/>
            <person name="Du W."/>
            <person name="Huang Y."/>
        </authorList>
    </citation>
    <scope>NUCLEOTIDE SEQUENCE [LARGE SCALE GENOMIC DNA]</scope>
    <source>
        <strain evidence="2 3">IO3-P2-C2</strain>
    </source>
</reference>
<proteinExistence type="predicted"/>
<accession>A0A265NCH2</accession>
<keyword evidence="3" id="KW-1185">Reference proteome</keyword>
<dbReference type="CDD" id="cd04301">
    <property type="entry name" value="NAT_SF"/>
    <property type="match status" value="1"/>
</dbReference>
<sequence>MFKLISGKDLAITNAANFISRLNQKKTHHIGFCGTDIQEISKSIQEDLEDITYKDSFIGATVNGELVGLIGADVDLGDGSAEVWGPFVDESQAVDVALKMWEKLLELLPGAVKHFILFPNLENKLVSSFAEILQFEQQTDQIILSITESQALTYDGQHEELMEADHKLFKSLHDIAFPDTYYDGQEIIERINDTQKVFVMKDSGRLAGYVYAEADPEFGDASIEFIAVDPLMRGGGYGRKLLTAAVKWLFSFGSINTITLCVADDNPGAIKLYQSAGFQVEHRLHYFTKE</sequence>
<protein>
    <recommendedName>
        <fullName evidence="1">N-acetyltransferase domain-containing protein</fullName>
    </recommendedName>
</protein>
<dbReference type="Proteomes" id="UP000216498">
    <property type="component" value="Unassembled WGS sequence"/>
</dbReference>
<dbReference type="RefSeq" id="WP_094885335.1">
    <property type="nucleotide sequence ID" value="NZ_NPMS01000003.1"/>
</dbReference>
<dbReference type="OrthoDB" id="87299at2"/>
<evidence type="ECO:0000313" key="2">
    <source>
        <dbReference type="EMBL" id="OZU88976.1"/>
    </source>
</evidence>
<dbReference type="Gene3D" id="3.40.630.30">
    <property type="match status" value="1"/>
</dbReference>
<dbReference type="InterPro" id="IPR000182">
    <property type="entry name" value="GNAT_dom"/>
</dbReference>
<feature type="domain" description="N-acetyltransferase" evidence="1">
    <location>
        <begin position="156"/>
        <end position="290"/>
    </location>
</feature>
<dbReference type="AlphaFoldDB" id="A0A265NCH2"/>
<dbReference type="Pfam" id="PF00583">
    <property type="entry name" value="Acetyltransf_1"/>
    <property type="match status" value="1"/>
</dbReference>
<dbReference type="GO" id="GO:0016747">
    <property type="term" value="F:acyltransferase activity, transferring groups other than amino-acyl groups"/>
    <property type="evidence" value="ECO:0007669"/>
    <property type="project" value="InterPro"/>
</dbReference>
<gene>
    <name evidence="2" type="ORF">CIL03_08120</name>
</gene>
<dbReference type="PANTHER" id="PTHR43617">
    <property type="entry name" value="L-AMINO ACID N-ACETYLTRANSFERASE"/>
    <property type="match status" value="1"/>
</dbReference>
<dbReference type="SUPFAM" id="SSF55729">
    <property type="entry name" value="Acyl-CoA N-acyltransferases (Nat)"/>
    <property type="match status" value="1"/>
</dbReference>
<dbReference type="PANTHER" id="PTHR43617:SF34">
    <property type="entry name" value="PUTATIVE-RELATED"/>
    <property type="match status" value="1"/>
</dbReference>
<comment type="caution">
    <text evidence="2">The sequence shown here is derived from an EMBL/GenBank/DDBJ whole genome shotgun (WGS) entry which is preliminary data.</text>
</comment>
<dbReference type="EMBL" id="NPMS01000003">
    <property type="protein sequence ID" value="OZU88976.1"/>
    <property type="molecule type" value="Genomic_DNA"/>
</dbReference>
<dbReference type="InterPro" id="IPR050276">
    <property type="entry name" value="MshD_Acetyltransferase"/>
</dbReference>
<dbReference type="InterPro" id="IPR016181">
    <property type="entry name" value="Acyl_CoA_acyltransferase"/>
</dbReference>
<name>A0A265NCH2_9BACI</name>
<dbReference type="PROSITE" id="PS51186">
    <property type="entry name" value="GNAT"/>
    <property type="match status" value="1"/>
</dbReference>
<evidence type="ECO:0000259" key="1">
    <source>
        <dbReference type="PROSITE" id="PS51186"/>
    </source>
</evidence>
<evidence type="ECO:0000313" key="3">
    <source>
        <dbReference type="Proteomes" id="UP000216498"/>
    </source>
</evidence>